<evidence type="ECO:0000256" key="2">
    <source>
        <dbReference type="ARBA" id="ARBA00022840"/>
    </source>
</evidence>
<keyword evidence="1" id="KW-0547">Nucleotide-binding</keyword>
<evidence type="ECO:0008006" key="8">
    <source>
        <dbReference type="Google" id="ProtNLM"/>
    </source>
</evidence>
<feature type="region of interest" description="Disordered" evidence="3">
    <location>
        <begin position="1"/>
        <end position="79"/>
    </location>
</feature>
<accession>A0AAD1U0X5</accession>
<dbReference type="Gene3D" id="3.40.50.300">
    <property type="entry name" value="P-loop containing nucleotide triphosphate hydrolases"/>
    <property type="match status" value="2"/>
</dbReference>
<proteinExistence type="predicted"/>
<dbReference type="Pfam" id="PF00270">
    <property type="entry name" value="DEAD"/>
    <property type="match status" value="1"/>
</dbReference>
<dbReference type="GO" id="GO:0005524">
    <property type="term" value="F:ATP binding"/>
    <property type="evidence" value="ECO:0007669"/>
    <property type="project" value="UniProtKB-KW"/>
</dbReference>
<dbReference type="SUPFAM" id="SSF52540">
    <property type="entry name" value="P-loop containing nucleoside triphosphate hydrolases"/>
    <property type="match status" value="1"/>
</dbReference>
<sequence length="1572" mass="179027">MYNPNPDFNNLPSIPKKRDRKADDKGPGRKNYRRVREDIPGGRNENPQERRSRGGSGSRGFSGGRGRGQRYKPSTQYNKNLSIANKRKDIIDQIRNGGRVTIIAGNTGCGKTTQVPQYILQDDPDAFILCTQPRRLAAINIAKRVADETKTRVGELVGYHVGSQAKLNNRTRILFMTTGIFLQRLVNRDDFLQKVTHVVLDEVHERDCDIDFAMVILKHILKRSYIKLILMSATIQASSFCHYFSEGAIDNVQNEIAYSNQKLKIWSSDEKRGHSVVRKEGWGKVYHTEGEVDPWENTGEEAKDWGNSADALTDEMPVKRTNDPAVVIDVSSQSFAVKVTYLEFVLEGMDEVLKIPKTDPIYDIARNFNPAQASLDELTIRATSTLIVQLLEAKNSFKEEPGNKRTILVFMPGLHEIMQLIETIENEGSDAKDLLLIPLHSSIGEDEQEKAFRDPPAGRRKVIIATNIAESSITIPDVYYVVDLCLTKEIFYDPINKNENLQLRWASKASCRQRSGRAGRVQDGFVFRMVPHEFYKCHMSSYPTPEIQRCPLEKLILQIKLWGMFEPAEILGRAIQPPLIRDIGISIKALQETGALTIDKSGDTTGDITELGRIFVNIPADIKITRLFLLGLAFGCMSQAITMGCLHSQQRSMFKSIGRGHGAWSILNTKLKYDGGVCSDSIMMCRVYEEWCSQFHREHFGAYTGGDRVSRRPKVHKNRDELKWCRSIFVDWSILKETLILIEDIRFRFVNLGVQPDVLNKRVEYNEDGINTLRTVLAGAFYRRYIRSEYRNVYEREKYLKPQIIPKNVAGRSVLYSKVPDYIKEPHVQAVINNHIGLQAERVVIMYEKPIVTLEGTSDKLKLMNNLKRCFKIDRKVSNADKAGFGDHSRMRRQQERGDARPSASEKVYSVEKQKFRAQACLDDVPSDDEDLNSLLIKEGEDIDDKTAMKLLEETQLKHCIHLDQIRMATFDNEVFVDAEQDSVNFVYLHSDPDTMDSVGFCCQSFDDRGGKFTARSVTKMPEYSMISLLYCMLFSPMVELMANETGDYYERVMLDNDKNSTYPLKYWITPSDIEAIDDIRKTINESICSEDGLKSGIAYNVAAKLNNFIKKERVKIDQFHDLILLRSDEQDFAYLVDRIRNFFVENPDRPQDLQINRVGESSHCSHNPSEENRAYTASVEATPSNRPRGDDPDSSEATLIDPDDAEKTWEPSVAEAQAQSLKDMSKKLEAFEESDSDEAQEQAKSDSQDGSQDGSEDGEGSSEADAEGTNECGSKMGYDSSSSDDIKMASPGDATKDPDKDSEDRGGSSTKKTGLKNVKKVSYFLNKLSCQTLCAKKVFAEGEPERIKREYDQRLWFRKKVVREMQARCELFKLRSCAIVCASCESRICDLKSLVMRKEAQGLCEIGGTLCGLTELNELSQEQRNDPYVISSSKNIRKSEDFSYLMCHYNHICGIRVKFKYYFTKTSPVLFKFPMGSTREWSPLLWKNNFAEAFAQDEIAQKEIDWSNVLPEDRTCFICPKKATHEPDEVDKDLGRVFNTVDDYIYHIEADRDHLIRVEKFLLRTVEEDSY</sequence>
<feature type="region of interest" description="Disordered" evidence="3">
    <location>
        <begin position="882"/>
        <end position="906"/>
    </location>
</feature>
<dbReference type="Pfam" id="PF00271">
    <property type="entry name" value="Helicase_C"/>
    <property type="match status" value="1"/>
</dbReference>
<name>A0AAD1U0X5_EUPCR</name>
<dbReference type="Gene3D" id="1.20.120.1080">
    <property type="match status" value="1"/>
</dbReference>
<protein>
    <recommendedName>
        <fullName evidence="8">RNA helicase</fullName>
    </recommendedName>
</protein>
<dbReference type="PANTHER" id="PTHR18934">
    <property type="entry name" value="ATP-DEPENDENT RNA HELICASE"/>
    <property type="match status" value="1"/>
</dbReference>
<dbReference type="SMART" id="SM00490">
    <property type="entry name" value="HELICc"/>
    <property type="match status" value="1"/>
</dbReference>
<reference evidence="6" key="1">
    <citation type="submission" date="2023-07" db="EMBL/GenBank/DDBJ databases">
        <authorList>
            <consortium name="AG Swart"/>
            <person name="Singh M."/>
            <person name="Singh A."/>
            <person name="Seah K."/>
            <person name="Emmerich C."/>
        </authorList>
    </citation>
    <scope>NUCLEOTIDE SEQUENCE</scope>
    <source>
        <strain evidence="6">DP1</strain>
    </source>
</reference>
<feature type="compositionally biased region" description="Basic and acidic residues" evidence="3">
    <location>
        <begin position="34"/>
        <end position="52"/>
    </location>
</feature>
<evidence type="ECO:0000256" key="1">
    <source>
        <dbReference type="ARBA" id="ARBA00022741"/>
    </source>
</evidence>
<dbReference type="GO" id="GO:0004386">
    <property type="term" value="F:helicase activity"/>
    <property type="evidence" value="ECO:0007669"/>
    <property type="project" value="TreeGrafter"/>
</dbReference>
<feature type="compositionally biased region" description="Acidic residues" evidence="3">
    <location>
        <begin position="1232"/>
        <end position="1241"/>
    </location>
</feature>
<evidence type="ECO:0000259" key="5">
    <source>
        <dbReference type="PROSITE" id="PS51194"/>
    </source>
</evidence>
<dbReference type="InterPro" id="IPR011545">
    <property type="entry name" value="DEAD/DEAH_box_helicase_dom"/>
</dbReference>
<feature type="domain" description="Helicase C-terminal" evidence="5">
    <location>
        <begin position="389"/>
        <end position="563"/>
    </location>
</feature>
<evidence type="ECO:0000313" key="6">
    <source>
        <dbReference type="EMBL" id="CAI2359838.1"/>
    </source>
</evidence>
<feature type="compositionally biased region" description="Acidic residues" evidence="3">
    <location>
        <begin position="1255"/>
        <end position="1269"/>
    </location>
</feature>
<dbReference type="InterPro" id="IPR001650">
    <property type="entry name" value="Helicase_C-like"/>
</dbReference>
<feature type="region of interest" description="Disordered" evidence="3">
    <location>
        <begin position="1160"/>
        <end position="1314"/>
    </location>
</feature>
<dbReference type="CDD" id="cd18791">
    <property type="entry name" value="SF2_C_RHA"/>
    <property type="match status" value="1"/>
</dbReference>
<dbReference type="PROSITE" id="PS51194">
    <property type="entry name" value="HELICASE_CTER"/>
    <property type="match status" value="1"/>
</dbReference>
<dbReference type="PANTHER" id="PTHR18934:SF113">
    <property type="entry name" value="ATP-DEPENDENT RNA HELICASE TDRD9"/>
    <property type="match status" value="1"/>
</dbReference>
<evidence type="ECO:0000256" key="3">
    <source>
        <dbReference type="SAM" id="MobiDB-lite"/>
    </source>
</evidence>
<feature type="domain" description="Helicase ATP-binding" evidence="4">
    <location>
        <begin position="92"/>
        <end position="253"/>
    </location>
</feature>
<feature type="compositionally biased region" description="Basic and acidic residues" evidence="3">
    <location>
        <begin position="1295"/>
        <end position="1307"/>
    </location>
</feature>
<comment type="caution">
    <text evidence="6">The sequence shown here is derived from an EMBL/GenBank/DDBJ whole genome shotgun (WGS) entry which is preliminary data.</text>
</comment>
<evidence type="ECO:0000313" key="7">
    <source>
        <dbReference type="Proteomes" id="UP001295684"/>
    </source>
</evidence>
<evidence type="ECO:0000259" key="4">
    <source>
        <dbReference type="PROSITE" id="PS51192"/>
    </source>
</evidence>
<dbReference type="GO" id="GO:0003723">
    <property type="term" value="F:RNA binding"/>
    <property type="evidence" value="ECO:0007669"/>
    <property type="project" value="TreeGrafter"/>
</dbReference>
<gene>
    <name evidence="6" type="ORF">ECRASSUSDP1_LOCUS1132</name>
</gene>
<keyword evidence="2" id="KW-0067">ATP-binding</keyword>
<dbReference type="CDD" id="cd17917">
    <property type="entry name" value="DEXHc_RHA-like"/>
    <property type="match status" value="1"/>
</dbReference>
<feature type="compositionally biased region" description="Polar residues" evidence="3">
    <location>
        <begin position="1"/>
        <end position="12"/>
    </location>
</feature>
<dbReference type="PROSITE" id="PS51192">
    <property type="entry name" value="HELICASE_ATP_BIND_1"/>
    <property type="match status" value="1"/>
</dbReference>
<keyword evidence="7" id="KW-1185">Reference proteome</keyword>
<dbReference type="InterPro" id="IPR014001">
    <property type="entry name" value="Helicase_ATP-bd"/>
</dbReference>
<dbReference type="InterPro" id="IPR027417">
    <property type="entry name" value="P-loop_NTPase"/>
</dbReference>
<feature type="compositionally biased region" description="Gly residues" evidence="3">
    <location>
        <begin position="54"/>
        <end position="66"/>
    </location>
</feature>
<dbReference type="EMBL" id="CAMPGE010001070">
    <property type="protein sequence ID" value="CAI2359838.1"/>
    <property type="molecule type" value="Genomic_DNA"/>
</dbReference>
<dbReference type="SMART" id="SM00487">
    <property type="entry name" value="DEXDc"/>
    <property type="match status" value="1"/>
</dbReference>
<dbReference type="Proteomes" id="UP001295684">
    <property type="component" value="Unassembled WGS sequence"/>
</dbReference>
<organism evidence="6 7">
    <name type="scientific">Euplotes crassus</name>
    <dbReference type="NCBI Taxonomy" id="5936"/>
    <lineage>
        <taxon>Eukaryota</taxon>
        <taxon>Sar</taxon>
        <taxon>Alveolata</taxon>
        <taxon>Ciliophora</taxon>
        <taxon>Intramacronucleata</taxon>
        <taxon>Spirotrichea</taxon>
        <taxon>Hypotrichia</taxon>
        <taxon>Euplotida</taxon>
        <taxon>Euplotidae</taxon>
        <taxon>Moneuplotes</taxon>
    </lineage>
</organism>
<feature type="compositionally biased region" description="Basic and acidic residues" evidence="3">
    <location>
        <begin position="882"/>
        <end position="900"/>
    </location>
</feature>